<keyword evidence="1" id="KW-0449">Lipoprotein</keyword>
<comment type="caution">
    <text evidence="1">The sequence shown here is derived from an EMBL/GenBank/DDBJ whole genome shotgun (WGS) entry which is preliminary data.</text>
</comment>
<dbReference type="AlphaFoldDB" id="A0A931FLK3"/>
<reference evidence="1 2" key="1">
    <citation type="submission" date="2020-11" db="EMBL/GenBank/DDBJ databases">
        <authorList>
            <person name="Kim M.K."/>
        </authorList>
    </citation>
    <scope>NUCLEOTIDE SEQUENCE [LARGE SCALE GENOMIC DNA]</scope>
    <source>
        <strain evidence="1 2">BT439</strain>
    </source>
</reference>
<dbReference type="Pfam" id="PF12771">
    <property type="entry name" value="SusD-like_2"/>
    <property type="match status" value="1"/>
</dbReference>
<dbReference type="Proteomes" id="UP000645610">
    <property type="component" value="Unassembled WGS sequence"/>
</dbReference>
<dbReference type="Gene3D" id="1.25.40.390">
    <property type="match status" value="1"/>
</dbReference>
<evidence type="ECO:0000313" key="1">
    <source>
        <dbReference type="EMBL" id="MBF9142126.1"/>
    </source>
</evidence>
<dbReference type="InterPro" id="IPR011990">
    <property type="entry name" value="TPR-like_helical_dom_sf"/>
</dbReference>
<gene>
    <name evidence="1" type="ORF">I2I01_10800</name>
</gene>
<dbReference type="RefSeq" id="WP_196286448.1">
    <property type="nucleotide sequence ID" value="NZ_JADQDP010000002.1"/>
</dbReference>
<name>A0A931FLK3_9BACT</name>
<dbReference type="EMBL" id="JADQDP010000002">
    <property type="protein sequence ID" value="MBF9142126.1"/>
    <property type="molecule type" value="Genomic_DNA"/>
</dbReference>
<dbReference type="SUPFAM" id="SSF48452">
    <property type="entry name" value="TPR-like"/>
    <property type="match status" value="1"/>
</dbReference>
<dbReference type="InterPro" id="IPR041662">
    <property type="entry name" value="SusD-like_2"/>
</dbReference>
<sequence length="548" mass="60081">MKIHQICATLALAGTFAVVSGCKDFYAVNVNPLYPTSTTLNTLLPVAQVSMASDLGDNVGGLSQYTMGLMQQLYSTRGIGNFAQTGGSFGGPWSDLYTSMLTNNQIIIDQGTKEAQWGYVGVAQLQKAYVFSQMVDLWGDIPYSEALKGAANLAPRFDKDSDIYNGSADGSIQGLFSLIDEALANLAKAPSNATLNDADLIYKGSLDKWARFGRTLKLKLYNQIRKTNSNATVISQVTPLLNSQLIEEGGDLQLAYSTSISPDNRNPGYVIDYNSNPENHIGRYFYEDMKTKNDPRVRYYFFNQLKDNATTTNQDYINGNFVTVRPGSTGQFTSSASTAAVQTLQGLYPIGGRYDDGNGSTGVPTAKGVAPQRLLTYYARKYTEAELQLMVLNNTAAARAALVEALNASFNKVNTIAAVDGSPVMTTAQINGYINRVATPLSNSGPLDRFDRATNNEDRLEVIMYEKYVASFGYGVDVYTDFRRTHHPQIRVSQQAADPSRGLLPDDGGTLSQGIFPYRFYYPTSDLILNPNSPRTQAPLTSRIFWDR</sequence>
<keyword evidence="2" id="KW-1185">Reference proteome</keyword>
<dbReference type="PROSITE" id="PS51257">
    <property type="entry name" value="PROKAR_LIPOPROTEIN"/>
    <property type="match status" value="1"/>
</dbReference>
<protein>
    <submittedName>
        <fullName evidence="1">SusD/RagB family nutrient-binding outer membrane lipoprotein</fullName>
    </submittedName>
</protein>
<evidence type="ECO:0000313" key="2">
    <source>
        <dbReference type="Proteomes" id="UP000645610"/>
    </source>
</evidence>
<proteinExistence type="predicted"/>
<accession>A0A931FLK3</accession>
<organism evidence="1 2">
    <name type="scientific">Hymenobacter properus</name>
    <dbReference type="NCBI Taxonomy" id="2791026"/>
    <lineage>
        <taxon>Bacteria</taxon>
        <taxon>Pseudomonadati</taxon>
        <taxon>Bacteroidota</taxon>
        <taxon>Cytophagia</taxon>
        <taxon>Cytophagales</taxon>
        <taxon>Hymenobacteraceae</taxon>
        <taxon>Hymenobacter</taxon>
    </lineage>
</organism>